<sequence length="390" mass="45142">MRPVGLPGPRHFLRPRPRILSRPPPPSTIARAQTPTSLYQNLIRLLAVPQTGSLPILLDYHELHKGGLRSTQSYNLLISLAIRNVAYGSAQLLFDSMSADQIPHDSETQKLQTRFLLRINSWEAVWDRVKAAHNPIPLDLWLEFLKDMKRPGTSATSSAQETRFRMLMLHLPTFSSDIRDSAHPALVIVRSMLLMDKHDAAMTLATRYLRSLPHHIDEKWVGHCMLIINALIAHEARKRGLRDFYPARRKLNEMLAIHPNLYPSPKTLMVLLSTVRQTQKCGTIAWHTLIKFKTRWGPNVEDENVRHRVAEYALIEGRLDIYRRLRAAEEASLPPDPTVNQGEFLMRRTYREYFPQDGRHRERWKRLEAKAMTVSLRLQKKKKYVNTTTN</sequence>
<dbReference type="RefSeq" id="XP_037216850.1">
    <property type="nucleotide sequence ID" value="XM_037367456.1"/>
</dbReference>
<accession>A0A8H6VVK0</accession>
<comment type="caution">
    <text evidence="2">The sequence shown here is derived from an EMBL/GenBank/DDBJ whole genome shotgun (WGS) entry which is preliminary data.</text>
</comment>
<organism evidence="2 3">
    <name type="scientific">Mycena indigotica</name>
    <dbReference type="NCBI Taxonomy" id="2126181"/>
    <lineage>
        <taxon>Eukaryota</taxon>
        <taxon>Fungi</taxon>
        <taxon>Dikarya</taxon>
        <taxon>Basidiomycota</taxon>
        <taxon>Agaricomycotina</taxon>
        <taxon>Agaricomycetes</taxon>
        <taxon>Agaricomycetidae</taxon>
        <taxon>Agaricales</taxon>
        <taxon>Marasmiineae</taxon>
        <taxon>Mycenaceae</taxon>
        <taxon>Mycena</taxon>
    </lineage>
</organism>
<name>A0A8H6VVK0_9AGAR</name>
<evidence type="ECO:0000313" key="3">
    <source>
        <dbReference type="Proteomes" id="UP000636479"/>
    </source>
</evidence>
<dbReference type="EMBL" id="JACAZF010000009">
    <property type="protein sequence ID" value="KAF7295487.1"/>
    <property type="molecule type" value="Genomic_DNA"/>
</dbReference>
<feature type="region of interest" description="Disordered" evidence="1">
    <location>
        <begin position="1"/>
        <end position="26"/>
    </location>
</feature>
<evidence type="ECO:0000256" key="1">
    <source>
        <dbReference type="SAM" id="MobiDB-lite"/>
    </source>
</evidence>
<dbReference type="GeneID" id="59349972"/>
<reference evidence="2" key="1">
    <citation type="submission" date="2020-05" db="EMBL/GenBank/DDBJ databases">
        <title>Mycena genomes resolve the evolution of fungal bioluminescence.</title>
        <authorList>
            <person name="Tsai I.J."/>
        </authorList>
    </citation>
    <scope>NUCLEOTIDE SEQUENCE</scope>
    <source>
        <strain evidence="2">171206Taipei</strain>
    </source>
</reference>
<dbReference type="OrthoDB" id="3149711at2759"/>
<keyword evidence="3" id="KW-1185">Reference proteome</keyword>
<proteinExistence type="predicted"/>
<gene>
    <name evidence="2" type="ORF">MIND_01088600</name>
</gene>
<evidence type="ECO:0000313" key="2">
    <source>
        <dbReference type="EMBL" id="KAF7295487.1"/>
    </source>
</evidence>
<protein>
    <submittedName>
        <fullName evidence="2">Uncharacterized protein</fullName>
    </submittedName>
</protein>
<dbReference type="AlphaFoldDB" id="A0A8H6VVK0"/>
<dbReference type="Proteomes" id="UP000636479">
    <property type="component" value="Unassembled WGS sequence"/>
</dbReference>